<dbReference type="GO" id="GO:0016705">
    <property type="term" value="F:oxidoreductase activity, acting on paired donors, with incorporation or reduction of molecular oxygen"/>
    <property type="evidence" value="ECO:0007669"/>
    <property type="project" value="InterPro"/>
</dbReference>
<comment type="similarity">
    <text evidence="1">Belongs to the cytochrome P450 family.</text>
</comment>
<evidence type="ECO:0000313" key="2">
    <source>
        <dbReference type="EMBL" id="SAM09449.1"/>
    </source>
</evidence>
<sequence length="472" mass="53864">MTLIQHTITRCSDYLTQAIDWNGLLEWYERHADNAHAALAKTSKGQRVTIGAAVGLTVLYVLYDRASKPPRHLRHIPYINSFTSNRRFIIDKWPTKKLSQELAMPLLRHSPMYLRNDKFGWTVHVCTPDIAKHVFLKQDLFPKLDQSAASGNILFRFVGVDNIIFETTEEGWKKHRKLANPAFHRSMPVKLFGETARQLFTILDDRHSNTFTVDVGEVFEGVTLDVIGKAGFGFDFNAMADKNSPWKQVYDTVMNGHRNPLFHFFPILEKHFLWLFPERRQVHATLTKFLGMLQDVIEHKRRVLKDKDANLDSGDDDAEKDLLTLMIESELRAGHDTTSSALTACCYYLAKHPEIQQKAREEVNRILCPGGTEPDADVLPTTAQTKEFVYLNQIIRETLRMNGSVVSLVTPRKAAKDVVLDDRLIPEGTLVNVNIYDLHHNPAVWNDPETFNPDRFAKEAEAEQKAGGGMSW</sequence>
<dbReference type="EMBL" id="LT555008">
    <property type="protein sequence ID" value="SAM09449.1"/>
    <property type="molecule type" value="Genomic_DNA"/>
</dbReference>
<dbReference type="GO" id="GO:0005506">
    <property type="term" value="F:iron ion binding"/>
    <property type="evidence" value="ECO:0007669"/>
    <property type="project" value="InterPro"/>
</dbReference>
<keyword evidence="3" id="KW-1185">Reference proteome</keyword>
<dbReference type="SUPFAM" id="SSF48264">
    <property type="entry name" value="Cytochrome P450"/>
    <property type="match status" value="1"/>
</dbReference>
<dbReference type="AlphaFoldDB" id="A0A168T4H2"/>
<dbReference type="InterPro" id="IPR050121">
    <property type="entry name" value="Cytochrome_P450_monoxygenase"/>
</dbReference>
<dbReference type="PANTHER" id="PTHR24305:SF166">
    <property type="entry name" value="CYTOCHROME P450 12A4, MITOCHONDRIAL-RELATED"/>
    <property type="match status" value="1"/>
</dbReference>
<organism evidence="2">
    <name type="scientific">Absidia glauca</name>
    <name type="common">Pin mould</name>
    <dbReference type="NCBI Taxonomy" id="4829"/>
    <lineage>
        <taxon>Eukaryota</taxon>
        <taxon>Fungi</taxon>
        <taxon>Fungi incertae sedis</taxon>
        <taxon>Mucoromycota</taxon>
        <taxon>Mucoromycotina</taxon>
        <taxon>Mucoromycetes</taxon>
        <taxon>Mucorales</taxon>
        <taxon>Cunninghamellaceae</taxon>
        <taxon>Absidia</taxon>
    </lineage>
</organism>
<dbReference type="GO" id="GO:0004497">
    <property type="term" value="F:monooxygenase activity"/>
    <property type="evidence" value="ECO:0007669"/>
    <property type="project" value="InterPro"/>
</dbReference>
<evidence type="ECO:0008006" key="4">
    <source>
        <dbReference type="Google" id="ProtNLM"/>
    </source>
</evidence>
<dbReference type="OMA" id="HAMSTIM"/>
<dbReference type="Gene3D" id="1.10.630.10">
    <property type="entry name" value="Cytochrome P450"/>
    <property type="match status" value="1"/>
</dbReference>
<dbReference type="InterPro" id="IPR002401">
    <property type="entry name" value="Cyt_P450_E_grp-I"/>
</dbReference>
<dbReference type="Proteomes" id="UP000078561">
    <property type="component" value="Unassembled WGS sequence"/>
</dbReference>
<dbReference type="InterPro" id="IPR001128">
    <property type="entry name" value="Cyt_P450"/>
</dbReference>
<gene>
    <name evidence="2" type="primary">ABSGL_15125.1 scaffold 15162</name>
</gene>
<evidence type="ECO:0000313" key="3">
    <source>
        <dbReference type="Proteomes" id="UP000078561"/>
    </source>
</evidence>
<dbReference type="PRINTS" id="PR00463">
    <property type="entry name" value="EP450I"/>
</dbReference>
<dbReference type="Pfam" id="PF00067">
    <property type="entry name" value="p450"/>
    <property type="match status" value="1"/>
</dbReference>
<proteinExistence type="inferred from homology"/>
<dbReference type="InterPro" id="IPR036396">
    <property type="entry name" value="Cyt_P450_sf"/>
</dbReference>
<dbReference type="InParanoid" id="A0A168T4H2"/>
<dbReference type="STRING" id="4829.A0A168T4H2"/>
<evidence type="ECO:0000256" key="1">
    <source>
        <dbReference type="ARBA" id="ARBA00010617"/>
    </source>
</evidence>
<dbReference type="PANTHER" id="PTHR24305">
    <property type="entry name" value="CYTOCHROME P450"/>
    <property type="match status" value="1"/>
</dbReference>
<accession>A0A168T4H2</accession>
<name>A0A168T4H2_ABSGL</name>
<dbReference type="OrthoDB" id="1470350at2759"/>
<dbReference type="GO" id="GO:0020037">
    <property type="term" value="F:heme binding"/>
    <property type="evidence" value="ECO:0007669"/>
    <property type="project" value="InterPro"/>
</dbReference>
<reference evidence="2" key="1">
    <citation type="submission" date="2016-04" db="EMBL/GenBank/DDBJ databases">
        <authorList>
            <person name="Evans L.H."/>
            <person name="Alamgir A."/>
            <person name="Owens N."/>
            <person name="Weber N.D."/>
            <person name="Virtaneva K."/>
            <person name="Barbian K."/>
            <person name="Babar A."/>
            <person name="Rosenke K."/>
        </authorList>
    </citation>
    <scope>NUCLEOTIDE SEQUENCE [LARGE SCALE GENOMIC DNA]</scope>
    <source>
        <strain evidence="2">CBS 101.48</strain>
    </source>
</reference>
<protein>
    <recommendedName>
        <fullName evidence="4">Cytochrome P450</fullName>
    </recommendedName>
</protein>